<dbReference type="SFLD" id="SFLDS00003">
    <property type="entry name" value="Haloacid_Dehalogenase"/>
    <property type="match status" value="1"/>
</dbReference>
<reference evidence="1 2" key="1">
    <citation type="submission" date="2014-01" db="EMBL/GenBank/DDBJ databases">
        <title>Plasmidome dynamics in the species complex Clostridium novyi sensu lato converts strains of independent lineages into distinctly different pathogens.</title>
        <authorList>
            <person name="Skarin H."/>
            <person name="Segerman B."/>
        </authorList>
    </citation>
    <scope>NUCLEOTIDE SEQUENCE [LARGE SCALE GENOMIC DNA]</scope>
    <source>
        <strain evidence="1 2">4552</strain>
    </source>
</reference>
<dbReference type="Pfam" id="PF08282">
    <property type="entry name" value="Hydrolase_3"/>
    <property type="match status" value="1"/>
</dbReference>
<dbReference type="SUPFAM" id="SSF56784">
    <property type="entry name" value="HAD-like"/>
    <property type="match status" value="1"/>
</dbReference>
<evidence type="ECO:0000313" key="2">
    <source>
        <dbReference type="Proteomes" id="UP000030012"/>
    </source>
</evidence>
<name>A0A0A0IEW8_CLONO</name>
<dbReference type="InterPro" id="IPR006379">
    <property type="entry name" value="HAD-SF_hydro_IIB"/>
</dbReference>
<proteinExistence type="predicted"/>
<dbReference type="PANTHER" id="PTHR10000:SF8">
    <property type="entry name" value="HAD SUPERFAMILY HYDROLASE-LIKE, TYPE 3"/>
    <property type="match status" value="1"/>
</dbReference>
<dbReference type="Gene3D" id="3.40.50.1000">
    <property type="entry name" value="HAD superfamily/HAD-like"/>
    <property type="match status" value="1"/>
</dbReference>
<dbReference type="GO" id="GO:0005829">
    <property type="term" value="C:cytosol"/>
    <property type="evidence" value="ECO:0007669"/>
    <property type="project" value="TreeGrafter"/>
</dbReference>
<dbReference type="GO" id="GO:0016791">
    <property type="term" value="F:phosphatase activity"/>
    <property type="evidence" value="ECO:0007669"/>
    <property type="project" value="TreeGrafter"/>
</dbReference>
<dbReference type="SFLD" id="SFLDG01140">
    <property type="entry name" value="C2.B:_Phosphomannomutase_and_P"/>
    <property type="match status" value="1"/>
</dbReference>
<comment type="caution">
    <text evidence="1">The sequence shown here is derived from an EMBL/GenBank/DDBJ whole genome shotgun (WGS) entry which is preliminary data.</text>
</comment>
<dbReference type="PANTHER" id="PTHR10000">
    <property type="entry name" value="PHOSPHOSERINE PHOSPHATASE"/>
    <property type="match status" value="1"/>
</dbReference>
<dbReference type="OrthoDB" id="9781413at2"/>
<dbReference type="RefSeq" id="WP_039252238.1">
    <property type="nucleotide sequence ID" value="NZ_JENJ01000003.1"/>
</dbReference>
<protein>
    <submittedName>
        <fullName evidence="1">HAD family hydrolase</fullName>
    </submittedName>
</protein>
<dbReference type="EMBL" id="JENJ01000003">
    <property type="protein sequence ID" value="KGM98125.1"/>
    <property type="molecule type" value="Genomic_DNA"/>
</dbReference>
<dbReference type="CDD" id="cd07516">
    <property type="entry name" value="HAD_Pase"/>
    <property type="match status" value="1"/>
</dbReference>
<dbReference type="GO" id="GO:0000287">
    <property type="term" value="F:magnesium ion binding"/>
    <property type="evidence" value="ECO:0007669"/>
    <property type="project" value="TreeGrafter"/>
</dbReference>
<organism evidence="1 2">
    <name type="scientific">Clostridium novyi A str. 4552</name>
    <dbReference type="NCBI Taxonomy" id="1444289"/>
    <lineage>
        <taxon>Bacteria</taxon>
        <taxon>Bacillati</taxon>
        <taxon>Bacillota</taxon>
        <taxon>Clostridia</taxon>
        <taxon>Eubacteriales</taxon>
        <taxon>Clostridiaceae</taxon>
        <taxon>Clostridium</taxon>
    </lineage>
</organism>
<dbReference type="NCBIfam" id="TIGR01484">
    <property type="entry name" value="HAD-SF-IIB"/>
    <property type="match status" value="1"/>
</dbReference>
<sequence length="270" mass="30356">MYKLIALDMDNTLLDSSKMITTKNKTAINKASKKGVKVVLATGRFISGISKYLKELDLDNKDNYCVTCNGAIVVNAGTHEIISKTLLEYDDLCYLYNLSKKLGVYVHALTTDKCIVPKYNKFTAIEIGMNQVEYEEMPFSELDQSVEIIKILFVGPKEQIASIMNNLPKEVYKKYTVMRSHDNFLEFLNKKINKGFGVQCLGEKLGINKDEIICVGDAENDLHMIEYAGLGVAMENAFPDVKKAADYITYTNDESGVAHVINKFILNEED</sequence>
<evidence type="ECO:0000313" key="1">
    <source>
        <dbReference type="EMBL" id="KGM98125.1"/>
    </source>
</evidence>
<dbReference type="SFLD" id="SFLDG01144">
    <property type="entry name" value="C2.B.4:_PGP_Like"/>
    <property type="match status" value="1"/>
</dbReference>
<dbReference type="Gene3D" id="3.30.1240.10">
    <property type="match status" value="1"/>
</dbReference>
<accession>A0A0A0IEW8</accession>
<dbReference type="NCBIfam" id="TIGR00099">
    <property type="entry name" value="Cof-subfamily"/>
    <property type="match status" value="1"/>
</dbReference>
<dbReference type="NCBIfam" id="NF007806">
    <property type="entry name" value="PRK10513.1"/>
    <property type="match status" value="1"/>
</dbReference>
<dbReference type="PROSITE" id="PS01229">
    <property type="entry name" value="COF_2"/>
    <property type="match status" value="1"/>
</dbReference>
<dbReference type="InterPro" id="IPR000150">
    <property type="entry name" value="Cof"/>
</dbReference>
<keyword evidence="1" id="KW-0378">Hydrolase</keyword>
<dbReference type="InterPro" id="IPR036412">
    <property type="entry name" value="HAD-like_sf"/>
</dbReference>
<gene>
    <name evidence="1" type="ORF">Z968_01220</name>
</gene>
<dbReference type="InterPro" id="IPR023214">
    <property type="entry name" value="HAD_sf"/>
</dbReference>
<dbReference type="Proteomes" id="UP000030012">
    <property type="component" value="Unassembled WGS sequence"/>
</dbReference>
<dbReference type="AlphaFoldDB" id="A0A0A0IEW8"/>